<accession>A0A507ZS45</accession>
<comment type="caution">
    <text evidence="1">The sequence shown here is derived from an EMBL/GenBank/DDBJ whole genome shotgun (WGS) entry which is preliminary data.</text>
</comment>
<dbReference type="PRINTS" id="PR00413">
    <property type="entry name" value="HADHALOGNASE"/>
</dbReference>
<dbReference type="Pfam" id="PF00702">
    <property type="entry name" value="Hydrolase"/>
    <property type="match status" value="1"/>
</dbReference>
<dbReference type="Gene3D" id="1.10.150.240">
    <property type="entry name" value="Putative phosphatase, domain 2"/>
    <property type="match status" value="1"/>
</dbReference>
<sequence>MIKTLIFDFGDVFLNLDKPATLEELKKLGLGDFSNEMVATNKAYEVGKLSTEEFLKFYQKHFPKQKDSALVQAWNAILLDFPQHRLEFLQQLKKEGKYQLILLSNTNDLHIKWVKKNIKNFTEFKNCFDAFYLSHEINFRKPDPAIYKFVARRHDLNPEETLFVDDTEDNTEAAKKLGFRTWNIDPAKQDVVDLFSHKADLF</sequence>
<dbReference type="RefSeq" id="WP_141421280.1">
    <property type="nucleotide sequence ID" value="NZ_VIAR01000004.1"/>
</dbReference>
<dbReference type="SFLD" id="SFLDG01129">
    <property type="entry name" value="C1.5:_HAD__Beta-PGM__Phosphata"/>
    <property type="match status" value="1"/>
</dbReference>
<dbReference type="EMBL" id="VIAR01000004">
    <property type="protein sequence ID" value="TQD39333.1"/>
    <property type="molecule type" value="Genomic_DNA"/>
</dbReference>
<gene>
    <name evidence="1" type="ORF">FKR84_05415</name>
</gene>
<protein>
    <submittedName>
        <fullName evidence="1">HAD family phosphatase</fullName>
    </submittedName>
</protein>
<dbReference type="InterPro" id="IPR006439">
    <property type="entry name" value="HAD-SF_hydro_IA"/>
</dbReference>
<keyword evidence="2" id="KW-1185">Reference proteome</keyword>
<dbReference type="SFLD" id="SFLDS00003">
    <property type="entry name" value="Haloacid_Dehalogenase"/>
    <property type="match status" value="1"/>
</dbReference>
<dbReference type="OrthoDB" id="9797415at2"/>
<dbReference type="InterPro" id="IPR023214">
    <property type="entry name" value="HAD_sf"/>
</dbReference>
<dbReference type="Proteomes" id="UP000317169">
    <property type="component" value="Unassembled WGS sequence"/>
</dbReference>
<dbReference type="InterPro" id="IPR036412">
    <property type="entry name" value="HAD-like_sf"/>
</dbReference>
<dbReference type="NCBIfam" id="TIGR01509">
    <property type="entry name" value="HAD-SF-IA-v3"/>
    <property type="match status" value="1"/>
</dbReference>
<dbReference type="PANTHER" id="PTHR43611:SF3">
    <property type="entry name" value="FLAVIN MONONUCLEOTIDE HYDROLASE 1, CHLOROPLATIC"/>
    <property type="match status" value="1"/>
</dbReference>
<reference evidence="1 2" key="1">
    <citation type="submission" date="2019-06" db="EMBL/GenBank/DDBJ databases">
        <title>Flavibacter putida gen. nov., sp. nov., a novel marine bacterium of the family Flavobacteriaceae isolated from coastal seawater.</title>
        <authorList>
            <person name="Feng X."/>
        </authorList>
    </citation>
    <scope>NUCLEOTIDE SEQUENCE [LARGE SCALE GENOMIC DNA]</scope>
    <source>
        <strain evidence="1 2">PLHSN227</strain>
    </source>
</reference>
<dbReference type="Gene3D" id="3.40.50.1000">
    <property type="entry name" value="HAD superfamily/HAD-like"/>
    <property type="match status" value="1"/>
</dbReference>
<name>A0A507ZS45_9FLAO</name>
<dbReference type="PANTHER" id="PTHR43611">
    <property type="entry name" value="ALPHA-D-GLUCOSE 1-PHOSPHATE PHOSPHATASE"/>
    <property type="match status" value="1"/>
</dbReference>
<dbReference type="CDD" id="cd02603">
    <property type="entry name" value="HAD_sEH-N_like"/>
    <property type="match status" value="1"/>
</dbReference>
<evidence type="ECO:0000313" key="2">
    <source>
        <dbReference type="Proteomes" id="UP000317169"/>
    </source>
</evidence>
<organism evidence="1 2">
    <name type="scientific">Haloflavibacter putidus</name>
    <dbReference type="NCBI Taxonomy" id="2576776"/>
    <lineage>
        <taxon>Bacteria</taxon>
        <taxon>Pseudomonadati</taxon>
        <taxon>Bacteroidota</taxon>
        <taxon>Flavobacteriia</taxon>
        <taxon>Flavobacteriales</taxon>
        <taxon>Flavobacteriaceae</taxon>
        <taxon>Haloflavibacter</taxon>
    </lineage>
</organism>
<dbReference type="AlphaFoldDB" id="A0A507ZS45"/>
<proteinExistence type="predicted"/>
<evidence type="ECO:0000313" key="1">
    <source>
        <dbReference type="EMBL" id="TQD39333.1"/>
    </source>
</evidence>
<dbReference type="SUPFAM" id="SSF56784">
    <property type="entry name" value="HAD-like"/>
    <property type="match status" value="1"/>
</dbReference>
<dbReference type="InterPro" id="IPR023198">
    <property type="entry name" value="PGP-like_dom2"/>
</dbReference>